<dbReference type="InterPro" id="IPR050126">
    <property type="entry name" value="Ap4A_hydrolase"/>
</dbReference>
<name>A0A9Q2RX50_9RHOB</name>
<feature type="domain" description="Calcineurin-like phosphoesterase" evidence="1">
    <location>
        <begin position="12"/>
        <end position="200"/>
    </location>
</feature>
<dbReference type="GO" id="GO:0008803">
    <property type="term" value="F:bis(5'-nucleosyl)-tetraphosphatase (symmetrical) activity"/>
    <property type="evidence" value="ECO:0007669"/>
    <property type="project" value="TreeGrafter"/>
</dbReference>
<dbReference type="PRINTS" id="PR00114">
    <property type="entry name" value="STPHPHTASE"/>
</dbReference>
<dbReference type="InterPro" id="IPR006186">
    <property type="entry name" value="Ser/Thr-sp_prot-phosphatase"/>
</dbReference>
<organism evidence="2 3">
    <name type="scientific">Pseudosulfitobacter pseudonitzschiae</name>
    <dbReference type="NCBI Taxonomy" id="1402135"/>
    <lineage>
        <taxon>Bacteria</taxon>
        <taxon>Pseudomonadati</taxon>
        <taxon>Pseudomonadota</taxon>
        <taxon>Alphaproteobacteria</taxon>
        <taxon>Rhodobacterales</taxon>
        <taxon>Roseobacteraceae</taxon>
        <taxon>Pseudosulfitobacter</taxon>
    </lineage>
</organism>
<reference evidence="2" key="1">
    <citation type="submission" date="2021-01" db="EMBL/GenBank/DDBJ databases">
        <title>Diatom-associated Roseobacters Show Island Model of Population Structure.</title>
        <authorList>
            <person name="Qu L."/>
            <person name="Feng X."/>
            <person name="Chen Y."/>
            <person name="Li L."/>
            <person name="Wang X."/>
            <person name="Hu Z."/>
            <person name="Wang H."/>
            <person name="Luo H."/>
        </authorList>
    </citation>
    <scope>NUCLEOTIDE SEQUENCE</scope>
    <source>
        <strain evidence="2">SM26-45</strain>
    </source>
</reference>
<dbReference type="InterPro" id="IPR029052">
    <property type="entry name" value="Metallo-depent_PP-like"/>
</dbReference>
<dbReference type="AlphaFoldDB" id="A0A9Q2RX50"/>
<dbReference type="SUPFAM" id="SSF56300">
    <property type="entry name" value="Metallo-dependent phosphatases"/>
    <property type="match status" value="1"/>
</dbReference>
<dbReference type="CDD" id="cd00144">
    <property type="entry name" value="MPP_PPP_family"/>
    <property type="match status" value="1"/>
</dbReference>
<gene>
    <name evidence="2" type="ORF">JQX14_21895</name>
</gene>
<dbReference type="EMBL" id="JAFBWN010000030">
    <property type="protein sequence ID" value="MBM2357206.1"/>
    <property type="molecule type" value="Genomic_DNA"/>
</dbReference>
<dbReference type="PANTHER" id="PTHR42850:SF4">
    <property type="entry name" value="ZINC-DEPENDENT ENDOPOLYPHOSPHATASE"/>
    <property type="match status" value="1"/>
</dbReference>
<evidence type="ECO:0000313" key="3">
    <source>
        <dbReference type="Proteomes" id="UP000809337"/>
    </source>
</evidence>
<dbReference type="Gene3D" id="3.60.21.10">
    <property type="match status" value="1"/>
</dbReference>
<evidence type="ECO:0000259" key="1">
    <source>
        <dbReference type="Pfam" id="PF00149"/>
    </source>
</evidence>
<protein>
    <submittedName>
        <fullName evidence="2">Serine/threonine protein phosphatase</fullName>
    </submittedName>
</protein>
<sequence>MILLDQLSPEAPFFAVGDIHGCKSILKNLMRRIDEVADGSENIVFLGDYIDRGLESQQVLIWLFELTQAFPDRVICLMGNHERMMLDFIDDPAGRGGYWLRHGGMDTLASFGVEWFSCKLDAIKSIEIANNLEAAMPEGMQDWLRSLPLKWVSGNMHCVHAAMSPLRPVEEQRDEVLLWGHPDFLTTQRNDENFVLHGHTIVKHATITGCRIPVDTGAYKTGRLSAVRVSDGECSFIESE</sequence>
<dbReference type="InterPro" id="IPR004843">
    <property type="entry name" value="Calcineurin-like_PHP"/>
</dbReference>
<proteinExistence type="predicted"/>
<evidence type="ECO:0000313" key="2">
    <source>
        <dbReference type="EMBL" id="MBM2357206.1"/>
    </source>
</evidence>
<dbReference type="Proteomes" id="UP000809337">
    <property type="component" value="Unassembled WGS sequence"/>
</dbReference>
<dbReference type="GO" id="GO:0110154">
    <property type="term" value="P:RNA decapping"/>
    <property type="evidence" value="ECO:0007669"/>
    <property type="project" value="TreeGrafter"/>
</dbReference>
<dbReference type="Pfam" id="PF00149">
    <property type="entry name" value="Metallophos"/>
    <property type="match status" value="1"/>
</dbReference>
<dbReference type="PANTHER" id="PTHR42850">
    <property type="entry name" value="METALLOPHOSPHOESTERASE"/>
    <property type="match status" value="1"/>
</dbReference>
<dbReference type="GO" id="GO:0005737">
    <property type="term" value="C:cytoplasm"/>
    <property type="evidence" value="ECO:0007669"/>
    <property type="project" value="TreeGrafter"/>
</dbReference>
<accession>A0A9Q2RX50</accession>
<dbReference type="GO" id="GO:0016791">
    <property type="term" value="F:phosphatase activity"/>
    <property type="evidence" value="ECO:0007669"/>
    <property type="project" value="TreeGrafter"/>
</dbReference>
<comment type="caution">
    <text evidence="2">The sequence shown here is derived from an EMBL/GenBank/DDBJ whole genome shotgun (WGS) entry which is preliminary data.</text>
</comment>